<proteinExistence type="predicted"/>
<keyword evidence="2" id="KW-0812">Transmembrane</keyword>
<dbReference type="AlphaFoldDB" id="A0A6U3YL73"/>
<name>A0A6U3YL73_9STRA</name>
<sequence>MSDSRHSQAVWFGLFLLFIINGIYLYRSVDKEQSDRPIPDDSPMNLHMEAPADAFRHGSNQSTFHQSQTHPENYTLNDPTPPSSHSSAVDDDTPILTMYGPHRAKQSLQKLPKWLQEYFAWHTAQRQNDPEGDNTKFLVMTCFVGRRCGGTSDRLRPLAYYLHLANLSKRVFIIKWTKPHDLSEFFVPTGVVDWRAPADIESAIAEEKMPGFEMKRRKCGGVGITECTGIALEKLQQSNDKYYSITVPNSFQSTNTANSVFQSVSYDNNMPCIHQWKYPDMFGDIFRVMFQPVPAIAREINATMSSLGLVESLYVSTHVRSRYPVGPLRRMEVDKDGGLNLEDGNLKSYLDGIGINALDCVTKLESNLPVFFVSDSHVYTDFMISKTDVILPATNGKPVSIRGKMHAEEPLHIDKDDGWPGSKPQDFYSVFEDLLILGGSKCVAHGIGSFGSMGAGLIGNECRAIHRIYNGNQQKCPNNRADKDMCALNQTEMDA</sequence>
<feature type="transmembrane region" description="Helical" evidence="2">
    <location>
        <begin position="9"/>
        <end position="26"/>
    </location>
</feature>
<gene>
    <name evidence="3" type="ORF">DBRI1063_LOCUS10045</name>
</gene>
<evidence type="ECO:0000256" key="2">
    <source>
        <dbReference type="SAM" id="Phobius"/>
    </source>
</evidence>
<accession>A0A6U3YL73</accession>
<evidence type="ECO:0008006" key="4">
    <source>
        <dbReference type="Google" id="ProtNLM"/>
    </source>
</evidence>
<evidence type="ECO:0000256" key="1">
    <source>
        <dbReference type="SAM" id="MobiDB-lite"/>
    </source>
</evidence>
<dbReference type="EMBL" id="HBGN01015643">
    <property type="protein sequence ID" value="CAD9328116.1"/>
    <property type="molecule type" value="Transcribed_RNA"/>
</dbReference>
<keyword evidence="2" id="KW-0472">Membrane</keyword>
<evidence type="ECO:0000313" key="3">
    <source>
        <dbReference type="EMBL" id="CAD9328116.1"/>
    </source>
</evidence>
<feature type="region of interest" description="Disordered" evidence="1">
    <location>
        <begin position="57"/>
        <end position="92"/>
    </location>
</feature>
<feature type="compositionally biased region" description="Polar residues" evidence="1">
    <location>
        <begin position="58"/>
        <end position="87"/>
    </location>
</feature>
<organism evidence="3">
    <name type="scientific">Ditylum brightwellii</name>
    <dbReference type="NCBI Taxonomy" id="49249"/>
    <lineage>
        <taxon>Eukaryota</taxon>
        <taxon>Sar</taxon>
        <taxon>Stramenopiles</taxon>
        <taxon>Ochrophyta</taxon>
        <taxon>Bacillariophyta</taxon>
        <taxon>Mediophyceae</taxon>
        <taxon>Lithodesmiophycidae</taxon>
        <taxon>Lithodesmiales</taxon>
        <taxon>Lithodesmiaceae</taxon>
        <taxon>Ditylum</taxon>
    </lineage>
</organism>
<reference evidence="3" key="1">
    <citation type="submission" date="2021-01" db="EMBL/GenBank/DDBJ databases">
        <authorList>
            <person name="Corre E."/>
            <person name="Pelletier E."/>
            <person name="Niang G."/>
            <person name="Scheremetjew M."/>
            <person name="Finn R."/>
            <person name="Kale V."/>
            <person name="Holt S."/>
            <person name="Cochrane G."/>
            <person name="Meng A."/>
            <person name="Brown T."/>
            <person name="Cohen L."/>
        </authorList>
    </citation>
    <scope>NUCLEOTIDE SEQUENCE</scope>
    <source>
        <strain evidence="3">Pop2</strain>
    </source>
</reference>
<keyword evidence="2" id="KW-1133">Transmembrane helix</keyword>
<protein>
    <recommendedName>
        <fullName evidence="4">O-fucosyltransferase family protein</fullName>
    </recommendedName>
</protein>